<gene>
    <name evidence="23" type="ORF">FA15DRAFT_671330</name>
</gene>
<evidence type="ECO:0000256" key="15">
    <source>
        <dbReference type="ARBA" id="ARBA00034029"/>
    </source>
</evidence>
<evidence type="ECO:0000256" key="5">
    <source>
        <dbReference type="ARBA" id="ARBA00013177"/>
    </source>
</evidence>
<dbReference type="Proteomes" id="UP000307440">
    <property type="component" value="Unassembled WGS sequence"/>
</dbReference>
<dbReference type="OrthoDB" id="269227at2759"/>
<feature type="domain" description="Glucose-methanol-choline oxidoreductase N-terminal" evidence="21">
    <location>
        <begin position="106"/>
        <end position="129"/>
    </location>
</feature>
<keyword evidence="8 20" id="KW-0732">Signal</keyword>
<keyword evidence="9 19" id="KW-0274">FAD</keyword>
<feature type="active site" description="Proton acceptor" evidence="18">
    <location>
        <position position="615"/>
    </location>
</feature>
<evidence type="ECO:0000256" key="8">
    <source>
        <dbReference type="ARBA" id="ARBA00022729"/>
    </source>
</evidence>
<dbReference type="Pfam" id="PF05199">
    <property type="entry name" value="GMC_oxred_C"/>
    <property type="match status" value="1"/>
</dbReference>
<dbReference type="Gene3D" id="3.30.560.10">
    <property type="entry name" value="Glucose Oxidase, domain 3"/>
    <property type="match status" value="1"/>
</dbReference>
<comment type="catalytic activity">
    <reaction evidence="15">
        <text>pyranose + acceptor = pyranos-3-ulose + reduced acceptor.</text>
        <dbReference type="EC" id="1.1.99.29"/>
    </reaction>
</comment>
<comment type="subunit">
    <text evidence="4">Monomer.</text>
</comment>
<comment type="catalytic activity">
    <reaction evidence="13">
        <text>pyranose + acceptor = pyranos-2-ulose + reduced acceptor.</text>
        <dbReference type="EC" id="1.1.99.29"/>
    </reaction>
</comment>
<dbReference type="InterPro" id="IPR012132">
    <property type="entry name" value="GMC_OxRdtase"/>
</dbReference>
<evidence type="ECO:0000256" key="3">
    <source>
        <dbReference type="ARBA" id="ARBA00010790"/>
    </source>
</evidence>
<keyword evidence="11" id="KW-0325">Glycoprotein</keyword>
<dbReference type="PANTHER" id="PTHR11552">
    <property type="entry name" value="GLUCOSE-METHANOL-CHOLINE GMC OXIDOREDUCTASE"/>
    <property type="match status" value="1"/>
</dbReference>
<evidence type="ECO:0000256" key="10">
    <source>
        <dbReference type="ARBA" id="ARBA00023002"/>
    </source>
</evidence>
<dbReference type="PROSITE" id="PS00623">
    <property type="entry name" value="GMC_OXRED_1"/>
    <property type="match status" value="1"/>
</dbReference>
<feature type="active site" description="Proton donor" evidence="18">
    <location>
        <position position="572"/>
    </location>
</feature>
<dbReference type="SUPFAM" id="SSF54373">
    <property type="entry name" value="FAD-linked reductases, C-terminal domain"/>
    <property type="match status" value="1"/>
</dbReference>
<dbReference type="Gene3D" id="3.50.50.60">
    <property type="entry name" value="FAD/NAD(P)-binding domain"/>
    <property type="match status" value="1"/>
</dbReference>
<dbReference type="PROSITE" id="PS00624">
    <property type="entry name" value="GMC_OXRED_2"/>
    <property type="match status" value="1"/>
</dbReference>
<evidence type="ECO:0000313" key="23">
    <source>
        <dbReference type="EMBL" id="TFK22633.1"/>
    </source>
</evidence>
<dbReference type="InterPro" id="IPR007867">
    <property type="entry name" value="GMC_OxRtase_C"/>
</dbReference>
<comment type="catalytic activity">
    <reaction evidence="17">
        <text>a pyranoside + acceptor = a pyranosid-3,4-diulose + reduced acceptor.</text>
        <dbReference type="EC" id="1.1.99.29"/>
    </reaction>
</comment>
<dbReference type="PIRSF" id="PIRSF000137">
    <property type="entry name" value="Alcohol_oxidase"/>
    <property type="match status" value="1"/>
</dbReference>
<dbReference type="PANTHER" id="PTHR11552:SF201">
    <property type="entry name" value="GLUCOSE-METHANOL-CHOLINE OXIDOREDUCTASE N-TERMINAL DOMAIN-CONTAINING PROTEIN"/>
    <property type="match status" value="1"/>
</dbReference>
<comment type="function">
    <text evidence="12">Catalyzes the single-oxidation or sequential double oxidation reaction of carbohydrates primarily at carbon-2 and/or carbon-3 with the concomitant reduction of the flavin. The enzyme exhibits a broad sugar substrate specificity, oxidizing different aldopyranoses to the corresponding C-1, C-2, C-3 or C-1,2, C-2,3 and C-3,4 (di)dehydro sugars with substrate-specific regioselectivity. Accepts only a narrow range of electron acceptors such as substituted benzoquinones and complexed metal ions and reacts extremely slowly with O(2) as acceptor. May play a role in the natural recycling of plant matter by oxidizing all major monosaccharides in lignocellulose and by reducing quinone compounds or reactive radical species generated during lignin depolymerization.</text>
</comment>
<evidence type="ECO:0000259" key="21">
    <source>
        <dbReference type="PROSITE" id="PS00623"/>
    </source>
</evidence>
<protein>
    <recommendedName>
        <fullName evidence="5">pyranose dehydrogenase (acceptor)</fullName>
        <ecNumber evidence="5">1.1.99.29</ecNumber>
    </recommendedName>
</protein>
<evidence type="ECO:0000256" key="6">
    <source>
        <dbReference type="ARBA" id="ARBA00022525"/>
    </source>
</evidence>
<evidence type="ECO:0000256" key="4">
    <source>
        <dbReference type="ARBA" id="ARBA00011245"/>
    </source>
</evidence>
<evidence type="ECO:0000256" key="19">
    <source>
        <dbReference type="RuleBase" id="RU003968"/>
    </source>
</evidence>
<organism evidence="23 24">
    <name type="scientific">Coprinopsis marcescibilis</name>
    <name type="common">Agaric fungus</name>
    <name type="synonym">Psathyrella marcescibilis</name>
    <dbReference type="NCBI Taxonomy" id="230819"/>
    <lineage>
        <taxon>Eukaryota</taxon>
        <taxon>Fungi</taxon>
        <taxon>Dikarya</taxon>
        <taxon>Basidiomycota</taxon>
        <taxon>Agaricomycotina</taxon>
        <taxon>Agaricomycetes</taxon>
        <taxon>Agaricomycetidae</taxon>
        <taxon>Agaricales</taxon>
        <taxon>Agaricineae</taxon>
        <taxon>Psathyrellaceae</taxon>
        <taxon>Coprinopsis</taxon>
    </lineage>
</organism>
<evidence type="ECO:0000256" key="17">
    <source>
        <dbReference type="ARBA" id="ARBA00034059"/>
    </source>
</evidence>
<evidence type="ECO:0000256" key="14">
    <source>
        <dbReference type="ARBA" id="ARBA00034010"/>
    </source>
</evidence>
<evidence type="ECO:0000256" key="7">
    <source>
        <dbReference type="ARBA" id="ARBA00022630"/>
    </source>
</evidence>
<evidence type="ECO:0000256" key="1">
    <source>
        <dbReference type="ARBA" id="ARBA00001974"/>
    </source>
</evidence>
<accession>A0A5C3KS34</accession>
<dbReference type="GO" id="GO:0033718">
    <property type="term" value="F:pyranose dehydrogenase (acceptor) activity"/>
    <property type="evidence" value="ECO:0007669"/>
    <property type="project" value="UniProtKB-EC"/>
</dbReference>
<sequence length="636" mass="68199">MQLRFKALLAYVSLCSVTSVLGQGFDPATTYDYVVIGGGTAGLAVASRLAENQQMKVLVLEAGGNAENNPSVFIPGFIGRDSTLNWAYQTVPQPNLNGRTLTIGAGKGLGGSTLINGMIFPRAEKVQYDAWSAINNNSAFWTWDAVLPYFKKSELFIPPSPVQVGQGHIRFDTSVHGLAGENTEGRIKVGFPNFFFPQSNMWAEGAVANQGLAPSQDLADGNVLKQVGVAPNSLDARNNTRCSSACAYYTPFQNQANLVVLTNAGGRRIGWAARASPTDPLVATSVEFIDASGNTQVAKVGREVILSAGTLRSPQIMELSGVGNTTILNAAGVTPVLDLPTVGENFADHVHSWVNAFTNATTTKDVLLQNSTFSDEQVALWNANRTGFYSAAPRTLSIVAPSTVLNSTQISSLVSRAKKNLQHYATIYSNGNQDLQKGIVAQHQIMLDLYEKDQSGLLEINVEPGYSGPTPFANRPPLANFTTVNTVLYQPFARGRIHIRTNVPTDVPLIDPAYWSHPLDVAGHVAGMQLGRKQLRSPPLSTIFKGEFEPGVDETDAAVEGWGRANVASDNHVTGTLAMLPKELGGVVDEKLRVYGVANVRVADASIVPIPISAHTSSSVYMIGERAADFIKEAWN</sequence>
<dbReference type="SUPFAM" id="SSF51905">
    <property type="entry name" value="FAD/NAD(P)-binding domain"/>
    <property type="match status" value="1"/>
</dbReference>
<dbReference type="Pfam" id="PF00732">
    <property type="entry name" value="GMC_oxred_N"/>
    <property type="match status" value="1"/>
</dbReference>
<keyword evidence="7 19" id="KW-0285">Flavoprotein</keyword>
<comment type="cofactor">
    <cofactor evidence="1">
        <name>FAD</name>
        <dbReference type="ChEBI" id="CHEBI:57692"/>
    </cofactor>
</comment>
<evidence type="ECO:0000256" key="18">
    <source>
        <dbReference type="PIRSR" id="PIRSR000137-1"/>
    </source>
</evidence>
<feature type="signal peptide" evidence="20">
    <location>
        <begin position="1"/>
        <end position="22"/>
    </location>
</feature>
<name>A0A5C3KS34_COPMA</name>
<dbReference type="GO" id="GO:0050660">
    <property type="term" value="F:flavin adenine dinucleotide binding"/>
    <property type="evidence" value="ECO:0007669"/>
    <property type="project" value="InterPro"/>
</dbReference>
<dbReference type="AlphaFoldDB" id="A0A5C3KS34"/>
<comment type="similarity">
    <text evidence="3 19">Belongs to the GMC oxidoreductase family.</text>
</comment>
<evidence type="ECO:0000256" key="2">
    <source>
        <dbReference type="ARBA" id="ARBA00004613"/>
    </source>
</evidence>
<dbReference type="EC" id="1.1.99.29" evidence="5"/>
<keyword evidence="24" id="KW-1185">Reference proteome</keyword>
<dbReference type="InterPro" id="IPR000172">
    <property type="entry name" value="GMC_OxRdtase_N"/>
</dbReference>
<evidence type="ECO:0000256" key="20">
    <source>
        <dbReference type="SAM" id="SignalP"/>
    </source>
</evidence>
<reference evidence="23 24" key="1">
    <citation type="journal article" date="2019" name="Nat. Ecol. Evol.">
        <title>Megaphylogeny resolves global patterns of mushroom evolution.</title>
        <authorList>
            <person name="Varga T."/>
            <person name="Krizsan K."/>
            <person name="Foldi C."/>
            <person name="Dima B."/>
            <person name="Sanchez-Garcia M."/>
            <person name="Sanchez-Ramirez S."/>
            <person name="Szollosi G.J."/>
            <person name="Szarkandi J.G."/>
            <person name="Papp V."/>
            <person name="Albert L."/>
            <person name="Andreopoulos W."/>
            <person name="Angelini C."/>
            <person name="Antonin V."/>
            <person name="Barry K.W."/>
            <person name="Bougher N.L."/>
            <person name="Buchanan P."/>
            <person name="Buyck B."/>
            <person name="Bense V."/>
            <person name="Catcheside P."/>
            <person name="Chovatia M."/>
            <person name="Cooper J."/>
            <person name="Damon W."/>
            <person name="Desjardin D."/>
            <person name="Finy P."/>
            <person name="Geml J."/>
            <person name="Haridas S."/>
            <person name="Hughes K."/>
            <person name="Justo A."/>
            <person name="Karasinski D."/>
            <person name="Kautmanova I."/>
            <person name="Kiss B."/>
            <person name="Kocsube S."/>
            <person name="Kotiranta H."/>
            <person name="LaButti K.M."/>
            <person name="Lechner B.E."/>
            <person name="Liimatainen K."/>
            <person name="Lipzen A."/>
            <person name="Lukacs Z."/>
            <person name="Mihaltcheva S."/>
            <person name="Morgado L.N."/>
            <person name="Niskanen T."/>
            <person name="Noordeloos M.E."/>
            <person name="Ohm R.A."/>
            <person name="Ortiz-Santana B."/>
            <person name="Ovrebo C."/>
            <person name="Racz N."/>
            <person name="Riley R."/>
            <person name="Savchenko A."/>
            <person name="Shiryaev A."/>
            <person name="Soop K."/>
            <person name="Spirin V."/>
            <person name="Szebenyi C."/>
            <person name="Tomsovsky M."/>
            <person name="Tulloss R.E."/>
            <person name="Uehling J."/>
            <person name="Grigoriev I.V."/>
            <person name="Vagvolgyi C."/>
            <person name="Papp T."/>
            <person name="Martin F.M."/>
            <person name="Miettinen O."/>
            <person name="Hibbett D.S."/>
            <person name="Nagy L.G."/>
        </authorList>
    </citation>
    <scope>NUCLEOTIDE SEQUENCE [LARGE SCALE GENOMIC DNA]</scope>
    <source>
        <strain evidence="23 24">CBS 121175</strain>
    </source>
</reference>
<evidence type="ECO:0000256" key="16">
    <source>
        <dbReference type="ARBA" id="ARBA00034050"/>
    </source>
</evidence>
<evidence type="ECO:0000256" key="11">
    <source>
        <dbReference type="ARBA" id="ARBA00023180"/>
    </source>
</evidence>
<dbReference type="InterPro" id="IPR036188">
    <property type="entry name" value="FAD/NAD-bd_sf"/>
</dbReference>
<keyword evidence="10" id="KW-0560">Oxidoreductase</keyword>
<comment type="catalytic activity">
    <reaction evidence="14">
        <text>pyranose + acceptor = pyranos-2,3-diulose + reduced acceptor.</text>
        <dbReference type="EC" id="1.1.99.29"/>
    </reaction>
</comment>
<dbReference type="GO" id="GO:0005576">
    <property type="term" value="C:extracellular region"/>
    <property type="evidence" value="ECO:0007669"/>
    <property type="project" value="UniProtKB-SubCell"/>
</dbReference>
<evidence type="ECO:0000256" key="13">
    <source>
        <dbReference type="ARBA" id="ARBA00033986"/>
    </source>
</evidence>
<dbReference type="STRING" id="230819.A0A5C3KS34"/>
<feature type="chain" id="PRO_5022776113" description="pyranose dehydrogenase (acceptor)" evidence="20">
    <location>
        <begin position="23"/>
        <end position="636"/>
    </location>
</feature>
<feature type="domain" description="Glucose-methanol-choline oxidoreductase N-terminal" evidence="22">
    <location>
        <begin position="309"/>
        <end position="323"/>
    </location>
</feature>
<keyword evidence="6" id="KW-0964">Secreted</keyword>
<evidence type="ECO:0000256" key="12">
    <source>
        <dbReference type="ARBA" id="ARBA00024699"/>
    </source>
</evidence>
<proteinExistence type="inferred from homology"/>
<evidence type="ECO:0000259" key="22">
    <source>
        <dbReference type="PROSITE" id="PS00624"/>
    </source>
</evidence>
<evidence type="ECO:0000256" key="9">
    <source>
        <dbReference type="ARBA" id="ARBA00022827"/>
    </source>
</evidence>
<comment type="catalytic activity">
    <reaction evidence="16">
        <text>a pyranoside + acceptor = a pyranosid-3-ulose + reduced acceptor.</text>
        <dbReference type="EC" id="1.1.99.29"/>
    </reaction>
</comment>
<comment type="subcellular location">
    <subcellularLocation>
        <location evidence="2">Secreted</location>
    </subcellularLocation>
</comment>
<evidence type="ECO:0000313" key="24">
    <source>
        <dbReference type="Proteomes" id="UP000307440"/>
    </source>
</evidence>
<dbReference type="EMBL" id="ML210236">
    <property type="protein sequence ID" value="TFK22633.1"/>
    <property type="molecule type" value="Genomic_DNA"/>
</dbReference>